<evidence type="ECO:0000313" key="3">
    <source>
        <dbReference type="Proteomes" id="UP000777661"/>
    </source>
</evidence>
<protein>
    <submittedName>
        <fullName evidence="2">Uncharacterized protein</fullName>
    </submittedName>
</protein>
<dbReference type="RefSeq" id="WP_025030912.1">
    <property type="nucleotide sequence ID" value="NZ_CBDDPV010000002.1"/>
</dbReference>
<comment type="caution">
    <text evidence="2">The sequence shown here is derived from an EMBL/GenBank/DDBJ whole genome shotgun (WGS) entry which is preliminary data.</text>
</comment>
<keyword evidence="1" id="KW-0732">Signal</keyword>
<gene>
    <name evidence="2" type="ORF">KVG22_07065</name>
</gene>
<reference evidence="2 3" key="1">
    <citation type="submission" date="2021-06" db="EMBL/GenBank/DDBJ databases">
        <title>Nitratireductor porphyridii sp. nov., isolated from a small marine red alga, Porphyridium purpureum in South Korea.</title>
        <authorList>
            <person name="Kim K.H."/>
            <person name="Kristyanto S."/>
            <person name="Jeon C.O."/>
        </authorList>
    </citation>
    <scope>NUCLEOTIDE SEQUENCE [LARGE SCALE GENOMIC DNA]</scope>
    <source>
        <strain evidence="2 3">R6</strain>
    </source>
</reference>
<dbReference type="Proteomes" id="UP000777661">
    <property type="component" value="Unassembled WGS sequence"/>
</dbReference>
<evidence type="ECO:0000313" key="2">
    <source>
        <dbReference type="EMBL" id="MBY8916340.1"/>
    </source>
</evidence>
<feature type="chain" id="PRO_5047449058" evidence="1">
    <location>
        <begin position="21"/>
        <end position="81"/>
    </location>
</feature>
<dbReference type="EMBL" id="JAHSQO010000002">
    <property type="protein sequence ID" value="MBY8916340.1"/>
    <property type="molecule type" value="Genomic_DNA"/>
</dbReference>
<keyword evidence="3" id="KW-1185">Reference proteome</keyword>
<evidence type="ECO:0000256" key="1">
    <source>
        <dbReference type="SAM" id="SignalP"/>
    </source>
</evidence>
<organism evidence="2 3">
    <name type="scientific">Nitratireductor rhodophyticola</name>
    <dbReference type="NCBI Taxonomy" id="2854036"/>
    <lineage>
        <taxon>Bacteria</taxon>
        <taxon>Pseudomonadati</taxon>
        <taxon>Pseudomonadota</taxon>
        <taxon>Alphaproteobacteria</taxon>
        <taxon>Hyphomicrobiales</taxon>
        <taxon>Phyllobacteriaceae</taxon>
        <taxon>Nitratireductor</taxon>
    </lineage>
</organism>
<proteinExistence type="predicted"/>
<accession>A0ABS7RA46</accession>
<feature type="signal peptide" evidence="1">
    <location>
        <begin position="1"/>
        <end position="20"/>
    </location>
</feature>
<sequence>MKTVLSALVISSFVAAPAFAVEPIKGSINFDGPSQSTLSKTPVGSVLQHQFTSNGKDYLEIYVVGADGRPELVSRSASNNS</sequence>
<name>A0ABS7RA46_9HYPH</name>